<keyword evidence="2" id="KW-1185">Reference proteome</keyword>
<evidence type="ECO:0000313" key="1">
    <source>
        <dbReference type="EMBL" id="ORY47081.1"/>
    </source>
</evidence>
<name>A0A1Y2CJ61_9FUNG</name>
<proteinExistence type="predicted"/>
<evidence type="ECO:0000313" key="2">
    <source>
        <dbReference type="Proteomes" id="UP000193642"/>
    </source>
</evidence>
<dbReference type="EMBL" id="MCGO01000015">
    <property type="protein sequence ID" value="ORY47081.1"/>
    <property type="molecule type" value="Genomic_DNA"/>
</dbReference>
<organism evidence="1 2">
    <name type="scientific">Rhizoclosmatium globosum</name>
    <dbReference type="NCBI Taxonomy" id="329046"/>
    <lineage>
        <taxon>Eukaryota</taxon>
        <taxon>Fungi</taxon>
        <taxon>Fungi incertae sedis</taxon>
        <taxon>Chytridiomycota</taxon>
        <taxon>Chytridiomycota incertae sedis</taxon>
        <taxon>Chytridiomycetes</taxon>
        <taxon>Chytridiales</taxon>
        <taxon>Chytriomycetaceae</taxon>
        <taxon>Rhizoclosmatium</taxon>
    </lineage>
</organism>
<reference evidence="1 2" key="1">
    <citation type="submission" date="2016-07" db="EMBL/GenBank/DDBJ databases">
        <title>Pervasive Adenine N6-methylation of Active Genes in Fungi.</title>
        <authorList>
            <consortium name="DOE Joint Genome Institute"/>
            <person name="Mondo S.J."/>
            <person name="Dannebaum R.O."/>
            <person name="Kuo R.C."/>
            <person name="Labutti K."/>
            <person name="Haridas S."/>
            <person name="Kuo A."/>
            <person name="Salamov A."/>
            <person name="Ahrendt S.R."/>
            <person name="Lipzen A."/>
            <person name="Sullivan W."/>
            <person name="Andreopoulos W.B."/>
            <person name="Clum A."/>
            <person name="Lindquist E."/>
            <person name="Daum C."/>
            <person name="Ramamoorthy G.K."/>
            <person name="Gryganskyi A."/>
            <person name="Culley D."/>
            <person name="Magnuson J.K."/>
            <person name="James T.Y."/>
            <person name="O'Malley M.A."/>
            <person name="Stajich J.E."/>
            <person name="Spatafora J.W."/>
            <person name="Visel A."/>
            <person name="Grigoriev I.V."/>
        </authorList>
    </citation>
    <scope>NUCLEOTIDE SEQUENCE [LARGE SCALE GENOMIC DNA]</scope>
    <source>
        <strain evidence="1 2">JEL800</strain>
    </source>
</reference>
<dbReference type="AlphaFoldDB" id="A0A1Y2CJ61"/>
<dbReference type="Proteomes" id="UP000193642">
    <property type="component" value="Unassembled WGS sequence"/>
</dbReference>
<protein>
    <submittedName>
        <fullName evidence="1">Uncharacterized protein</fullName>
    </submittedName>
</protein>
<comment type="caution">
    <text evidence="1">The sequence shown here is derived from an EMBL/GenBank/DDBJ whole genome shotgun (WGS) entry which is preliminary data.</text>
</comment>
<sequence>MSETQRSERECSMEECKDVPAFSNKYALAKHGRMVHQRVVSVRYWINDYTQEDVLTIIPRDSDNNMFNCIKCDLAVSHPEKLQNHVRKAKCGLSHPAIFGFMCLDCAYVCVTENGIRVHCRNKHPKNPYWGYRPTKVTKVHTRVYRMYNPEEGFDAKMRAKELKALPVNRRRLKTLLDHVQKLIYPLDWKLLMGWDKLVFGVDAIKNPANYIAILNETKDTKAIVILCRLFLEKVNELATLPGTQPTRTAIKNAGRKSTNDSGYAGKAFKPIDVKTTIPAYARTLGVFVTMLIARKQGSNTRTKMPMLSNEVNRAVEGFLEALDVPLLCRTNAVFENQQEALIKLLRIVLFEDIGFEGLNTSQIHLVEEYLLLRFLQPDGTFCKEQLMTGPCTHFLFTCRCLVLEWCQEIASFGTWMSRAEKEKEINQVIELVSYGKHSLPYAKMKQFKSTCGLIMMGSNTANLISKHWDYSLPNEPKLVIDGHLGVSKTMFREGRANYFRVITTDLSNLLFGMDVSDFTFDPKRLTDNVANSRPGYSFMTEQANSSTFNEENGNRLEMHIKKTKNLRTEFFEPTRLIYKSEAMELYTGILVQFAAFI</sequence>
<accession>A0A1Y2CJ61</accession>
<gene>
    <name evidence="1" type="ORF">BCR33DRAFT_736540</name>
</gene>